<dbReference type="RefSeq" id="WP_135028627.1">
    <property type="nucleotide sequence ID" value="NZ_BMLA01000006.1"/>
</dbReference>
<evidence type="ECO:0000256" key="3">
    <source>
        <dbReference type="ARBA" id="ARBA00022475"/>
    </source>
</evidence>
<protein>
    <submittedName>
        <fullName evidence="7">Na+/H+-dicarboxylate symporter</fullName>
    </submittedName>
</protein>
<dbReference type="Proteomes" id="UP000560081">
    <property type="component" value="Unassembled WGS sequence"/>
</dbReference>
<dbReference type="PANTHER" id="PTHR42865">
    <property type="entry name" value="PROTON/GLUTAMATE-ASPARTATE SYMPORTER"/>
    <property type="match status" value="1"/>
</dbReference>
<dbReference type="EMBL" id="JACHMC010000001">
    <property type="protein sequence ID" value="MBB4882210.1"/>
    <property type="molecule type" value="Genomic_DNA"/>
</dbReference>
<dbReference type="PANTHER" id="PTHR42865:SF7">
    <property type="entry name" value="PROTON_GLUTAMATE-ASPARTATE SYMPORTER"/>
    <property type="match status" value="1"/>
</dbReference>
<evidence type="ECO:0000256" key="1">
    <source>
        <dbReference type="ARBA" id="ARBA00004651"/>
    </source>
</evidence>
<evidence type="ECO:0000313" key="8">
    <source>
        <dbReference type="Proteomes" id="UP000560081"/>
    </source>
</evidence>
<evidence type="ECO:0000313" key="7">
    <source>
        <dbReference type="EMBL" id="MBB4882210.1"/>
    </source>
</evidence>
<dbReference type="InterPro" id="IPR036458">
    <property type="entry name" value="Na:dicarbo_symporter_sf"/>
</dbReference>
<dbReference type="SUPFAM" id="SSF118215">
    <property type="entry name" value="Proton glutamate symport protein"/>
    <property type="match status" value="1"/>
</dbReference>
<evidence type="ECO:0000256" key="6">
    <source>
        <dbReference type="ARBA" id="ARBA00023136"/>
    </source>
</evidence>
<keyword evidence="5" id="KW-1133">Transmembrane helix</keyword>
<gene>
    <name evidence="7" type="ORF">BJ976_000561</name>
</gene>
<dbReference type="GO" id="GO:0015293">
    <property type="term" value="F:symporter activity"/>
    <property type="evidence" value="ECO:0007669"/>
    <property type="project" value="UniProtKB-KW"/>
</dbReference>
<evidence type="ECO:0000256" key="2">
    <source>
        <dbReference type="ARBA" id="ARBA00022448"/>
    </source>
</evidence>
<dbReference type="OrthoDB" id="9766690at2"/>
<dbReference type="Pfam" id="PF00375">
    <property type="entry name" value="SDF"/>
    <property type="match status" value="1"/>
</dbReference>
<dbReference type="GO" id="GO:0006835">
    <property type="term" value="P:dicarboxylic acid transport"/>
    <property type="evidence" value="ECO:0007669"/>
    <property type="project" value="TreeGrafter"/>
</dbReference>
<dbReference type="AlphaFoldDB" id="A0A4Y8X3F8"/>
<comment type="caution">
    <text evidence="7">The sequence shown here is derived from an EMBL/GenBank/DDBJ whole genome shotgun (WGS) entry which is preliminary data.</text>
</comment>
<accession>A0A4Y8X3F8</accession>
<dbReference type="PRINTS" id="PR00173">
    <property type="entry name" value="EDTRNSPORT"/>
</dbReference>
<organism evidence="7 8">
    <name type="scientific">Micrococcus flavus</name>
    <dbReference type="NCBI Taxonomy" id="384602"/>
    <lineage>
        <taxon>Bacteria</taxon>
        <taxon>Bacillati</taxon>
        <taxon>Actinomycetota</taxon>
        <taxon>Actinomycetes</taxon>
        <taxon>Micrococcales</taxon>
        <taxon>Micrococcaceae</taxon>
        <taxon>Micrococcus</taxon>
    </lineage>
</organism>
<keyword evidence="3" id="KW-1003">Cell membrane</keyword>
<evidence type="ECO:0000256" key="4">
    <source>
        <dbReference type="ARBA" id="ARBA00022692"/>
    </source>
</evidence>
<dbReference type="InterPro" id="IPR001991">
    <property type="entry name" value="Na-dicarboxylate_symporter"/>
</dbReference>
<dbReference type="GO" id="GO:0005886">
    <property type="term" value="C:plasma membrane"/>
    <property type="evidence" value="ECO:0007669"/>
    <property type="project" value="UniProtKB-SubCell"/>
</dbReference>
<keyword evidence="6" id="KW-0472">Membrane</keyword>
<proteinExistence type="predicted"/>
<sequence length="491" mass="50637">MSSHPSPSPAAAVDAPVGGVPAPRRRRLPGWTGNFGWQIVAALVLGLVLGLAARSMGHTPDTPTALGETLALIGSVYISLLKAAVIPLVFFAVVASIANLAQVTNAARLAAKTLLWFAITSLIAVLIGLAVGVVMQPGVGTGQSAPASYQARDVGWLDFLTSMVPANFAGLTVKTTVDDAGAVAASPTFNVLQVLVIAIAVGVAALKVGAKAEPFLAFSRSVLAVIQKVLWWIIRLAPIGTVGLLGNAVASYGWSTMGTLAKFVVAIYVGLALVMLVVYPVLARLHGLSVRQFFTGVWPAFQLGFVSRSSIGTLPVTQRVAERNFGVPTGYAAFAVPLGSTTKMDGCAAIYPAIAAVFVAQFYGIEMSLGQYALVVLVSVLGSAATAGTTGATVMLTLTLSTAGLPLEGLALLLAVDPIVDMGRTATNVAGQALVPALVAKQEGILDQARYDAERVDIMGEDEEEIVEARAARVTDSREELVGTPAVGPRG</sequence>
<reference evidence="7 8" key="1">
    <citation type="submission" date="2020-08" db="EMBL/GenBank/DDBJ databases">
        <title>Sequencing the genomes of 1000 actinobacteria strains.</title>
        <authorList>
            <person name="Klenk H.-P."/>
        </authorList>
    </citation>
    <scope>NUCLEOTIDE SEQUENCE [LARGE SCALE GENOMIC DNA]</scope>
    <source>
        <strain evidence="7 8">DSM 19079</strain>
    </source>
</reference>
<keyword evidence="4" id="KW-0812">Transmembrane</keyword>
<name>A0A4Y8X3F8_9MICC</name>
<dbReference type="Gene3D" id="1.10.3860.10">
    <property type="entry name" value="Sodium:dicarboxylate symporter"/>
    <property type="match status" value="1"/>
</dbReference>
<comment type="subcellular location">
    <subcellularLocation>
        <location evidence="1">Cell membrane</location>
        <topology evidence="1">Multi-pass membrane protein</topology>
    </subcellularLocation>
</comment>
<evidence type="ECO:0000256" key="5">
    <source>
        <dbReference type="ARBA" id="ARBA00022989"/>
    </source>
</evidence>
<keyword evidence="8" id="KW-1185">Reference proteome</keyword>
<keyword evidence="2" id="KW-0813">Transport</keyword>